<dbReference type="OMA" id="FKHVMLM"/>
<gene>
    <name evidence="2" type="ORF">CHC_T00004118001</name>
</gene>
<dbReference type="GeneID" id="17323131"/>
<dbReference type="AlphaFoldDB" id="R7QDS9"/>
<dbReference type="PANTHER" id="PTHR33993">
    <property type="entry name" value="GLYOXALASE-RELATED"/>
    <property type="match status" value="1"/>
</dbReference>
<dbReference type="RefSeq" id="XP_005715415.1">
    <property type="nucleotide sequence ID" value="XM_005715358.1"/>
</dbReference>
<evidence type="ECO:0000313" key="2">
    <source>
        <dbReference type="EMBL" id="CDF35596.1"/>
    </source>
</evidence>
<dbReference type="InterPro" id="IPR052164">
    <property type="entry name" value="Anthracycline_SecMetBiosynth"/>
</dbReference>
<proteinExistence type="predicted"/>
<dbReference type="PROSITE" id="PS51819">
    <property type="entry name" value="VOC"/>
    <property type="match status" value="1"/>
</dbReference>
<dbReference type="PhylomeDB" id="R7QDS9"/>
<dbReference type="Gramene" id="CDF35596">
    <property type="protein sequence ID" value="CDF35596"/>
    <property type="gene ID" value="CHC_T00004118001"/>
</dbReference>
<dbReference type="EMBL" id="HG001736">
    <property type="protein sequence ID" value="CDF35596.1"/>
    <property type="molecule type" value="Genomic_DNA"/>
</dbReference>
<dbReference type="Pfam" id="PF00903">
    <property type="entry name" value="Glyoxalase"/>
    <property type="match status" value="1"/>
</dbReference>
<dbReference type="PANTHER" id="PTHR33993:SF14">
    <property type="entry name" value="GB|AAF24581.1"/>
    <property type="match status" value="1"/>
</dbReference>
<sequence>MARLSRVVFLLRDLQQGLRFYRDGLGLRVDAHTESFARLCTSNHVPIELNLAESEAQLSTGYSPFLTFEVDDMDQTVPKLMQLGAALDGSIRYEPYGKIAAVRSPDGHMLGLFEKANLPDDGATALAAASAARKHMKDNQTS</sequence>
<dbReference type="SUPFAM" id="SSF54593">
    <property type="entry name" value="Glyoxalase/Bleomycin resistance protein/Dihydroxybiphenyl dioxygenase"/>
    <property type="match status" value="1"/>
</dbReference>
<keyword evidence="3" id="KW-1185">Reference proteome</keyword>
<accession>R7QDS9</accession>
<evidence type="ECO:0000313" key="3">
    <source>
        <dbReference type="Proteomes" id="UP000012073"/>
    </source>
</evidence>
<dbReference type="KEGG" id="ccp:CHC_T00004118001"/>
<evidence type="ECO:0000259" key="1">
    <source>
        <dbReference type="PROSITE" id="PS51819"/>
    </source>
</evidence>
<dbReference type="InterPro" id="IPR029068">
    <property type="entry name" value="Glyas_Bleomycin-R_OHBP_Dase"/>
</dbReference>
<name>R7QDS9_CHOCR</name>
<protein>
    <recommendedName>
        <fullName evidence="1">VOC domain-containing protein</fullName>
    </recommendedName>
</protein>
<dbReference type="OrthoDB" id="10267381at2759"/>
<dbReference type="InterPro" id="IPR037523">
    <property type="entry name" value="VOC_core"/>
</dbReference>
<reference evidence="3" key="1">
    <citation type="journal article" date="2013" name="Proc. Natl. Acad. Sci. U.S.A.">
        <title>Genome structure and metabolic features in the red seaweed Chondrus crispus shed light on evolution of the Archaeplastida.</title>
        <authorList>
            <person name="Collen J."/>
            <person name="Porcel B."/>
            <person name="Carre W."/>
            <person name="Ball S.G."/>
            <person name="Chaparro C."/>
            <person name="Tonon T."/>
            <person name="Barbeyron T."/>
            <person name="Michel G."/>
            <person name="Noel B."/>
            <person name="Valentin K."/>
            <person name="Elias M."/>
            <person name="Artiguenave F."/>
            <person name="Arun A."/>
            <person name="Aury J.M."/>
            <person name="Barbosa-Neto J.F."/>
            <person name="Bothwell J.H."/>
            <person name="Bouget F.Y."/>
            <person name="Brillet L."/>
            <person name="Cabello-Hurtado F."/>
            <person name="Capella-Gutierrez S."/>
            <person name="Charrier B."/>
            <person name="Cladiere L."/>
            <person name="Cock J.M."/>
            <person name="Coelho S.M."/>
            <person name="Colleoni C."/>
            <person name="Czjzek M."/>
            <person name="Da Silva C."/>
            <person name="Delage L."/>
            <person name="Denoeud F."/>
            <person name="Deschamps P."/>
            <person name="Dittami S.M."/>
            <person name="Gabaldon T."/>
            <person name="Gachon C.M."/>
            <person name="Groisillier A."/>
            <person name="Herve C."/>
            <person name="Jabbari K."/>
            <person name="Katinka M."/>
            <person name="Kloareg B."/>
            <person name="Kowalczyk N."/>
            <person name="Labadie K."/>
            <person name="Leblanc C."/>
            <person name="Lopez P.J."/>
            <person name="McLachlan D.H."/>
            <person name="Meslet-Cladiere L."/>
            <person name="Moustafa A."/>
            <person name="Nehr Z."/>
            <person name="Nyvall Collen P."/>
            <person name="Panaud O."/>
            <person name="Partensky F."/>
            <person name="Poulain J."/>
            <person name="Rensing S.A."/>
            <person name="Rousvoal S."/>
            <person name="Samson G."/>
            <person name="Symeonidi A."/>
            <person name="Weissenbach J."/>
            <person name="Zambounis A."/>
            <person name="Wincker P."/>
            <person name="Boyen C."/>
        </authorList>
    </citation>
    <scope>NUCLEOTIDE SEQUENCE [LARGE SCALE GENOMIC DNA]</scope>
    <source>
        <strain evidence="3">cv. Stackhouse</strain>
    </source>
</reference>
<dbReference type="Gene3D" id="3.10.180.10">
    <property type="entry name" value="2,3-Dihydroxybiphenyl 1,2-Dioxygenase, domain 1"/>
    <property type="match status" value="1"/>
</dbReference>
<dbReference type="InterPro" id="IPR004360">
    <property type="entry name" value="Glyas_Fos-R_dOase_dom"/>
</dbReference>
<feature type="domain" description="VOC" evidence="1">
    <location>
        <begin position="3"/>
        <end position="115"/>
    </location>
</feature>
<organism evidence="2 3">
    <name type="scientific">Chondrus crispus</name>
    <name type="common">Carrageen Irish moss</name>
    <name type="synonym">Polymorpha crispa</name>
    <dbReference type="NCBI Taxonomy" id="2769"/>
    <lineage>
        <taxon>Eukaryota</taxon>
        <taxon>Rhodophyta</taxon>
        <taxon>Florideophyceae</taxon>
        <taxon>Rhodymeniophycidae</taxon>
        <taxon>Gigartinales</taxon>
        <taxon>Gigartinaceae</taxon>
        <taxon>Chondrus</taxon>
    </lineage>
</organism>
<dbReference type="Proteomes" id="UP000012073">
    <property type="component" value="Unassembled WGS sequence"/>
</dbReference>